<dbReference type="InterPro" id="IPR032508">
    <property type="entry name" value="FecR_C"/>
</dbReference>
<evidence type="ECO:0000313" key="3">
    <source>
        <dbReference type="EMBL" id="SFD93575.1"/>
    </source>
</evidence>
<protein>
    <submittedName>
        <fullName evidence="3">FecR family protein</fullName>
    </submittedName>
</protein>
<keyword evidence="4" id="KW-1185">Reference proteome</keyword>
<dbReference type="InterPro" id="IPR006860">
    <property type="entry name" value="FecR"/>
</dbReference>
<evidence type="ECO:0000313" key="4">
    <source>
        <dbReference type="Proteomes" id="UP000198598"/>
    </source>
</evidence>
<dbReference type="PANTHER" id="PTHR30273:SF2">
    <property type="entry name" value="PROTEIN FECR"/>
    <property type="match status" value="1"/>
</dbReference>
<accession>A0A1I1WED9</accession>
<sequence length="385" mass="43918">MSLPNHLPTGTQDLDVNNYSSYRVEDFIQDDDFRDWVQGRSYQEAFWLSFPEQYPEKQEAMQRAERFIRATQVSPERISDLEIRKEANLFIERASAYIPNRQNSLPDFHHKKSIWNTSLTFRWSASVAALLAVIIGMNWYLSRSKPAELTPQRARASTVHLVETTNDTQHPLRVILNDSSEVLLSPQSQLRYPAQFTGNSRIVYLKGEANFSVKRRNQPFMVYTGNMVTKVLGTRFVVRAFDLDKEITVQVASGKVSVYKEKQRQSPDNKEVNGLILHANQAAIFEKSDGNLTKTLVANPTLVTKNVKEAQFVYDEVALSVILRELEKSYGIPIQFDEQSFETCKITATLSTESLYEKLDLLCKAAPASYEITDGQIVISRKSSQ</sequence>
<dbReference type="EMBL" id="FOLQ01000008">
    <property type="protein sequence ID" value="SFD93575.1"/>
    <property type="molecule type" value="Genomic_DNA"/>
</dbReference>
<gene>
    <name evidence="3" type="ORF">SAMN05216167_108249</name>
</gene>
<dbReference type="Pfam" id="PF16344">
    <property type="entry name" value="FecR_C"/>
    <property type="match status" value="1"/>
</dbReference>
<organism evidence="3 4">
    <name type="scientific">Spirosoma endophyticum</name>
    <dbReference type="NCBI Taxonomy" id="662367"/>
    <lineage>
        <taxon>Bacteria</taxon>
        <taxon>Pseudomonadati</taxon>
        <taxon>Bacteroidota</taxon>
        <taxon>Cytophagia</taxon>
        <taxon>Cytophagales</taxon>
        <taxon>Cytophagaceae</taxon>
        <taxon>Spirosoma</taxon>
    </lineage>
</organism>
<dbReference type="InterPro" id="IPR012373">
    <property type="entry name" value="Ferrdict_sens_TM"/>
</dbReference>
<dbReference type="Proteomes" id="UP000198598">
    <property type="component" value="Unassembled WGS sequence"/>
</dbReference>
<feature type="domain" description="Protein FecR C-terminal" evidence="2">
    <location>
        <begin position="311"/>
        <end position="379"/>
    </location>
</feature>
<dbReference type="STRING" id="662367.SAMN05216167_108249"/>
<dbReference type="GO" id="GO:0016989">
    <property type="term" value="F:sigma factor antagonist activity"/>
    <property type="evidence" value="ECO:0007669"/>
    <property type="project" value="TreeGrafter"/>
</dbReference>
<dbReference type="AlphaFoldDB" id="A0A1I1WED9"/>
<reference evidence="3 4" key="1">
    <citation type="submission" date="2016-10" db="EMBL/GenBank/DDBJ databases">
        <authorList>
            <person name="de Groot N.N."/>
        </authorList>
    </citation>
    <scope>NUCLEOTIDE SEQUENCE [LARGE SCALE GENOMIC DNA]</scope>
    <source>
        <strain evidence="3 4">DSM 26130</strain>
    </source>
</reference>
<name>A0A1I1WED9_9BACT</name>
<dbReference type="Gene3D" id="3.55.50.30">
    <property type="match status" value="1"/>
</dbReference>
<dbReference type="PANTHER" id="PTHR30273">
    <property type="entry name" value="PERIPLASMIC SIGNAL SENSOR AND SIGMA FACTOR ACTIVATOR FECR-RELATED"/>
    <property type="match status" value="1"/>
</dbReference>
<dbReference type="PIRSF" id="PIRSF018266">
    <property type="entry name" value="FecR"/>
    <property type="match status" value="1"/>
</dbReference>
<evidence type="ECO:0000259" key="2">
    <source>
        <dbReference type="Pfam" id="PF16344"/>
    </source>
</evidence>
<dbReference type="Gene3D" id="2.60.120.1440">
    <property type="match status" value="1"/>
</dbReference>
<feature type="domain" description="FecR protein" evidence="1">
    <location>
        <begin position="172"/>
        <end position="256"/>
    </location>
</feature>
<evidence type="ECO:0000259" key="1">
    <source>
        <dbReference type="Pfam" id="PF04773"/>
    </source>
</evidence>
<proteinExistence type="predicted"/>
<dbReference type="Pfam" id="PF04773">
    <property type="entry name" value="FecR"/>
    <property type="match status" value="1"/>
</dbReference>